<proteinExistence type="predicted"/>
<dbReference type="SUPFAM" id="SSF52402">
    <property type="entry name" value="Adenine nucleotide alpha hydrolases-like"/>
    <property type="match status" value="1"/>
</dbReference>
<reference evidence="2" key="1">
    <citation type="journal article" date="2014" name="Int. J. Syst. Evol. Microbiol.">
        <title>Complete genome sequence of Corynebacterium casei LMG S-19264T (=DSM 44701T), isolated from a smear-ripened cheese.</title>
        <authorList>
            <consortium name="US DOE Joint Genome Institute (JGI-PGF)"/>
            <person name="Walter F."/>
            <person name="Albersmeier A."/>
            <person name="Kalinowski J."/>
            <person name="Ruckert C."/>
        </authorList>
    </citation>
    <scope>NUCLEOTIDE SEQUENCE</scope>
    <source>
        <strain evidence="2">JCM 19831</strain>
    </source>
</reference>
<evidence type="ECO:0000256" key="1">
    <source>
        <dbReference type="SAM" id="MobiDB-lite"/>
    </source>
</evidence>
<accession>A0A917UGM8</accession>
<dbReference type="Proteomes" id="UP000642070">
    <property type="component" value="Unassembled WGS sequence"/>
</dbReference>
<sequence>MVRVISYGGGVQSTALLVLAAEQRINFGIFLFANTGDDSEDPATLDYLHRYAQPYAAEHGIELHELHRTRRDGSVETLFGRLTREGSRSLPIPVRMSNGAPGTRSCTADFKIKVVGRWLKEHGARPETPATVGIGISLDEIERVNRRRAMPYEIPVYPLLDLGPANAAARLRAGDRRRRPARTAQVCLLVLPLETGATVGGDAPRPRQAVPRGVRPGEPAQRSPTQPGPRSGLAHQVQHAARPCGPGRAGHAAGLRR</sequence>
<dbReference type="EMBL" id="BMPI01000106">
    <property type="protein sequence ID" value="GGM86303.1"/>
    <property type="molecule type" value="Genomic_DNA"/>
</dbReference>
<feature type="region of interest" description="Disordered" evidence="1">
    <location>
        <begin position="197"/>
        <end position="257"/>
    </location>
</feature>
<dbReference type="AlphaFoldDB" id="A0A917UGM8"/>
<keyword evidence="3" id="KW-1185">Reference proteome</keyword>
<protein>
    <recommendedName>
        <fullName evidence="4">Phosphoadenosine phosphosulphate reductase domain-containing protein</fullName>
    </recommendedName>
</protein>
<reference evidence="2" key="2">
    <citation type="submission" date="2020-09" db="EMBL/GenBank/DDBJ databases">
        <authorList>
            <person name="Sun Q."/>
            <person name="Ohkuma M."/>
        </authorList>
    </citation>
    <scope>NUCLEOTIDE SEQUENCE</scope>
    <source>
        <strain evidence="2">JCM 19831</strain>
    </source>
</reference>
<name>A0A917UGM8_9ACTN</name>
<evidence type="ECO:0000313" key="3">
    <source>
        <dbReference type="Proteomes" id="UP000642070"/>
    </source>
</evidence>
<evidence type="ECO:0008006" key="4">
    <source>
        <dbReference type="Google" id="ProtNLM"/>
    </source>
</evidence>
<comment type="caution">
    <text evidence="2">The sequence shown here is derived from an EMBL/GenBank/DDBJ whole genome shotgun (WGS) entry which is preliminary data.</text>
</comment>
<dbReference type="InterPro" id="IPR014729">
    <property type="entry name" value="Rossmann-like_a/b/a_fold"/>
</dbReference>
<gene>
    <name evidence="2" type="ORF">GCM10007977_105270</name>
</gene>
<dbReference type="Gene3D" id="3.40.50.620">
    <property type="entry name" value="HUPs"/>
    <property type="match status" value="1"/>
</dbReference>
<organism evidence="2 3">
    <name type="scientific">Dactylosporangium sucinum</name>
    <dbReference type="NCBI Taxonomy" id="1424081"/>
    <lineage>
        <taxon>Bacteria</taxon>
        <taxon>Bacillati</taxon>
        <taxon>Actinomycetota</taxon>
        <taxon>Actinomycetes</taxon>
        <taxon>Micromonosporales</taxon>
        <taxon>Micromonosporaceae</taxon>
        <taxon>Dactylosporangium</taxon>
    </lineage>
</organism>
<evidence type="ECO:0000313" key="2">
    <source>
        <dbReference type="EMBL" id="GGM86303.1"/>
    </source>
</evidence>